<evidence type="ECO:0000313" key="2">
    <source>
        <dbReference type="Proteomes" id="UP000887116"/>
    </source>
</evidence>
<gene>
    <name evidence="1" type="ORF">TNCT_440311</name>
</gene>
<name>A0A8X6LBB6_TRICU</name>
<dbReference type="OrthoDB" id="10360426at2759"/>
<keyword evidence="2" id="KW-1185">Reference proteome</keyword>
<reference evidence="1" key="1">
    <citation type="submission" date="2020-07" db="EMBL/GenBank/DDBJ databases">
        <title>Multicomponent nature underlies the extraordinary mechanical properties of spider dragline silk.</title>
        <authorList>
            <person name="Kono N."/>
            <person name="Nakamura H."/>
            <person name="Mori M."/>
            <person name="Yoshida Y."/>
            <person name="Ohtoshi R."/>
            <person name="Malay A.D."/>
            <person name="Moran D.A.P."/>
            <person name="Tomita M."/>
            <person name="Numata K."/>
            <person name="Arakawa K."/>
        </authorList>
    </citation>
    <scope>NUCLEOTIDE SEQUENCE</scope>
</reference>
<accession>A0A8X6LBB6</accession>
<dbReference type="AlphaFoldDB" id="A0A8X6LBB6"/>
<dbReference type="EMBL" id="BMAO01005564">
    <property type="protein sequence ID" value="GFR02182.1"/>
    <property type="molecule type" value="Genomic_DNA"/>
</dbReference>
<dbReference type="Proteomes" id="UP000887116">
    <property type="component" value="Unassembled WGS sequence"/>
</dbReference>
<organism evidence="1 2">
    <name type="scientific">Trichonephila clavata</name>
    <name type="common">Joro spider</name>
    <name type="synonym">Nephila clavata</name>
    <dbReference type="NCBI Taxonomy" id="2740835"/>
    <lineage>
        <taxon>Eukaryota</taxon>
        <taxon>Metazoa</taxon>
        <taxon>Ecdysozoa</taxon>
        <taxon>Arthropoda</taxon>
        <taxon>Chelicerata</taxon>
        <taxon>Arachnida</taxon>
        <taxon>Araneae</taxon>
        <taxon>Araneomorphae</taxon>
        <taxon>Entelegynae</taxon>
        <taxon>Araneoidea</taxon>
        <taxon>Nephilidae</taxon>
        <taxon>Trichonephila</taxon>
    </lineage>
</organism>
<comment type="caution">
    <text evidence="1">The sequence shown here is derived from an EMBL/GenBank/DDBJ whole genome shotgun (WGS) entry which is preliminary data.</text>
</comment>
<evidence type="ECO:0000313" key="1">
    <source>
        <dbReference type="EMBL" id="GFR02182.1"/>
    </source>
</evidence>
<sequence>MPRIKPKHSSTLPVLSSPFRAHLKTRFPVGISLVTLFTASGSLAEEEEDDPGGRGSIINAGFETQTIRWPRWNAASL</sequence>
<protein>
    <submittedName>
        <fullName evidence="1">Uncharacterized protein</fullName>
    </submittedName>
</protein>
<proteinExistence type="predicted"/>